<evidence type="ECO:0000313" key="3">
    <source>
        <dbReference type="Proteomes" id="UP000575083"/>
    </source>
</evidence>
<sequence>MKYIAAALTTGLLLAGAAQAQTPLVLIEACNAIAAADKRLECLKAAMGAGAPKDTAIDTLEQAFGAMQAGLGVGMSYRDYQAAVLDLARALAVYKQKAGGLPSNQLEQSLAAYNDAGALWIKSIEFYANRDNALDYPNALPIDSNNLLWLVQKYTLAVSNANRAGRELGLQVDASRSQIWAMARHMAEQGIRQIRNPASMQPAAPAVSLQDADIAAARALSKEKQCQETPQVERTGLAGVDTLFAAACTDGKQLHMACASGICRVLAQPVQ</sequence>
<protein>
    <recommendedName>
        <fullName evidence="4">Lysozyme inhibitor LprI N-terminal domain-containing protein</fullName>
    </recommendedName>
</protein>
<dbReference type="EMBL" id="JACHLK010000011">
    <property type="protein sequence ID" value="MBB6562188.1"/>
    <property type="molecule type" value="Genomic_DNA"/>
</dbReference>
<organism evidence="2 3">
    <name type="scientific">Acidovorax soli</name>
    <dbReference type="NCBI Taxonomy" id="592050"/>
    <lineage>
        <taxon>Bacteria</taxon>
        <taxon>Pseudomonadati</taxon>
        <taxon>Pseudomonadota</taxon>
        <taxon>Betaproteobacteria</taxon>
        <taxon>Burkholderiales</taxon>
        <taxon>Comamonadaceae</taxon>
        <taxon>Acidovorax</taxon>
    </lineage>
</organism>
<dbReference type="AlphaFoldDB" id="A0A7X0PHS3"/>
<feature type="chain" id="PRO_5030679042" description="Lysozyme inhibitor LprI N-terminal domain-containing protein" evidence="1">
    <location>
        <begin position="21"/>
        <end position="271"/>
    </location>
</feature>
<evidence type="ECO:0008006" key="4">
    <source>
        <dbReference type="Google" id="ProtNLM"/>
    </source>
</evidence>
<proteinExistence type="predicted"/>
<feature type="signal peptide" evidence="1">
    <location>
        <begin position="1"/>
        <end position="20"/>
    </location>
</feature>
<keyword evidence="3" id="KW-1185">Reference proteome</keyword>
<keyword evidence="1" id="KW-0732">Signal</keyword>
<reference evidence="2 3" key="1">
    <citation type="submission" date="2020-08" db="EMBL/GenBank/DDBJ databases">
        <title>Functional genomics of gut bacteria from endangered species of beetles.</title>
        <authorList>
            <person name="Carlos-Shanley C."/>
        </authorList>
    </citation>
    <scope>NUCLEOTIDE SEQUENCE [LARGE SCALE GENOMIC DNA]</scope>
    <source>
        <strain evidence="2 3">S00198</strain>
    </source>
</reference>
<accession>A0A7X0PHS3</accession>
<evidence type="ECO:0000256" key="1">
    <source>
        <dbReference type="SAM" id="SignalP"/>
    </source>
</evidence>
<dbReference type="RefSeq" id="WP_184861949.1">
    <property type="nucleotide sequence ID" value="NZ_JACHLK010000011.1"/>
</dbReference>
<evidence type="ECO:0000313" key="2">
    <source>
        <dbReference type="EMBL" id="MBB6562188.1"/>
    </source>
</evidence>
<comment type="caution">
    <text evidence="2">The sequence shown here is derived from an EMBL/GenBank/DDBJ whole genome shotgun (WGS) entry which is preliminary data.</text>
</comment>
<gene>
    <name evidence="2" type="ORF">HNP48_004897</name>
</gene>
<name>A0A7X0PHS3_9BURK</name>
<dbReference type="Proteomes" id="UP000575083">
    <property type="component" value="Unassembled WGS sequence"/>
</dbReference>